<reference evidence="2 3" key="1">
    <citation type="submission" date="2022-11" db="EMBL/GenBank/DDBJ databases">
        <title>Whole genome sequence of Eschrichtius robustus ER-17-0199.</title>
        <authorList>
            <person name="Bruniche-Olsen A."/>
            <person name="Black A.N."/>
            <person name="Fields C.J."/>
            <person name="Walden K."/>
            <person name="Dewoody J.A."/>
        </authorList>
    </citation>
    <scope>NUCLEOTIDE SEQUENCE [LARGE SCALE GENOMIC DNA]</scope>
    <source>
        <strain evidence="2">ER-17-0199</strain>
        <tissue evidence="2">Blubber</tissue>
    </source>
</reference>
<evidence type="ECO:0000256" key="1">
    <source>
        <dbReference type="SAM" id="MobiDB-lite"/>
    </source>
</evidence>
<feature type="compositionally biased region" description="Low complexity" evidence="1">
    <location>
        <begin position="19"/>
        <end position="29"/>
    </location>
</feature>
<name>A0AB34HVP0_ESCRO</name>
<evidence type="ECO:0000313" key="3">
    <source>
        <dbReference type="Proteomes" id="UP001159641"/>
    </source>
</evidence>
<keyword evidence="3" id="KW-1185">Reference proteome</keyword>
<organism evidence="2 3">
    <name type="scientific">Eschrichtius robustus</name>
    <name type="common">California gray whale</name>
    <name type="synonym">Eschrichtius gibbosus</name>
    <dbReference type="NCBI Taxonomy" id="9764"/>
    <lineage>
        <taxon>Eukaryota</taxon>
        <taxon>Metazoa</taxon>
        <taxon>Chordata</taxon>
        <taxon>Craniata</taxon>
        <taxon>Vertebrata</taxon>
        <taxon>Euteleostomi</taxon>
        <taxon>Mammalia</taxon>
        <taxon>Eutheria</taxon>
        <taxon>Laurasiatheria</taxon>
        <taxon>Artiodactyla</taxon>
        <taxon>Whippomorpha</taxon>
        <taxon>Cetacea</taxon>
        <taxon>Mysticeti</taxon>
        <taxon>Eschrichtiidae</taxon>
        <taxon>Eschrichtius</taxon>
    </lineage>
</organism>
<dbReference type="EMBL" id="JAIQCJ010000586">
    <property type="protein sequence ID" value="KAJ8795220.1"/>
    <property type="molecule type" value="Genomic_DNA"/>
</dbReference>
<sequence length="156" mass="16323">MAMACEKIHNGVALPVPAPRGDPGSAPPGSGEPGCLAGSGRAGRLHRGSPARVRGESAGRATRLPRTEEGLRAKRRSLALLRHPSPARSARFLRGLLRERRGRRPRDGRGGGGRLAVRFAPPAHAAVCVVDGTFSDSPVEPSSAPGSLRRDVPPEL</sequence>
<feature type="region of interest" description="Disordered" evidence="1">
    <location>
        <begin position="95"/>
        <end position="116"/>
    </location>
</feature>
<feature type="region of interest" description="Disordered" evidence="1">
    <location>
        <begin position="133"/>
        <end position="156"/>
    </location>
</feature>
<evidence type="ECO:0000313" key="2">
    <source>
        <dbReference type="EMBL" id="KAJ8795220.1"/>
    </source>
</evidence>
<comment type="caution">
    <text evidence="2">The sequence shown here is derived from an EMBL/GenBank/DDBJ whole genome shotgun (WGS) entry which is preliminary data.</text>
</comment>
<proteinExistence type="predicted"/>
<accession>A0AB34HVP0</accession>
<dbReference type="Proteomes" id="UP001159641">
    <property type="component" value="Unassembled WGS sequence"/>
</dbReference>
<gene>
    <name evidence="2" type="ORF">J1605_002844</name>
</gene>
<dbReference type="AlphaFoldDB" id="A0AB34HVP0"/>
<feature type="region of interest" description="Disordered" evidence="1">
    <location>
        <begin position="1"/>
        <end position="71"/>
    </location>
</feature>
<protein>
    <submittedName>
        <fullName evidence="2">Uncharacterized protein</fullName>
    </submittedName>
</protein>